<protein>
    <recommendedName>
        <fullName evidence="2">Response regulatory domain-containing protein</fullName>
    </recommendedName>
</protein>
<dbReference type="KEGG" id="tcx:Tcr_1912"/>
<dbReference type="AlphaFoldDB" id="Q31EC1"/>
<dbReference type="HOGENOM" id="CLU_2811104_0_0_6"/>
<dbReference type="STRING" id="317025.Tcr_1912"/>
<dbReference type="EMBL" id="CP000109">
    <property type="protein sequence ID" value="ABB42502.1"/>
    <property type="molecule type" value="Genomic_DNA"/>
</dbReference>
<reference evidence="1" key="1">
    <citation type="submission" date="2006-07" db="EMBL/GenBank/DDBJ databases">
        <title>Complete sequence of Thiomicrospira crunogena XCL-2.</title>
        <authorList>
            <consortium name="US DOE Joint Genome Institute"/>
            <person name="Copeland A."/>
            <person name="Lucas S."/>
            <person name="Lapidus A."/>
            <person name="Barry K."/>
            <person name="Detter J.C."/>
            <person name="Glavina del Rio T."/>
            <person name="Hammon N."/>
            <person name="Israni S."/>
            <person name="Dalin E."/>
            <person name="Tice H."/>
            <person name="Pitluck S."/>
            <person name="Chain P."/>
            <person name="Malfatti S."/>
            <person name="Shin M."/>
            <person name="Vergez L."/>
            <person name="Schmutz J."/>
            <person name="Larimer F."/>
            <person name="Land M."/>
            <person name="Hauser L."/>
            <person name="Kyrpides N."/>
            <person name="Lykidis A."/>
            <person name="Scott K.M."/>
            <person name="Sievert S."/>
            <person name="Kerfeld C."/>
            <person name="Freyermuth S."/>
            <person name="Dobrinski K."/>
            <person name="Boller A."/>
            <person name="Fitzpatrick K."/>
            <person name="Thoma P."/>
            <person name="Moore J."/>
            <person name="Richardson P."/>
        </authorList>
    </citation>
    <scope>NUCLEOTIDE SEQUENCE</scope>
    <source>
        <strain evidence="1">XCL-2</strain>
    </source>
</reference>
<dbReference type="SUPFAM" id="SSF52172">
    <property type="entry name" value="CheY-like"/>
    <property type="match status" value="1"/>
</dbReference>
<dbReference type="InterPro" id="IPR011006">
    <property type="entry name" value="CheY-like_superfamily"/>
</dbReference>
<sequence length="67" mass="7454">MKQLYNAHVLVVDDQQVNLDLVMDLLTLEGYQNIELLNDPLQLSAGDYKTALSRTERTAGCDVDGSE</sequence>
<name>Q31EC1_HYDCU</name>
<evidence type="ECO:0008006" key="2">
    <source>
        <dbReference type="Google" id="ProtNLM"/>
    </source>
</evidence>
<organism evidence="1">
    <name type="scientific">Hydrogenovibrio crunogenus (strain DSM 25203 / XCL-2)</name>
    <name type="common">Thiomicrospira crunogena</name>
    <dbReference type="NCBI Taxonomy" id="317025"/>
    <lineage>
        <taxon>Bacteria</taxon>
        <taxon>Pseudomonadati</taxon>
        <taxon>Pseudomonadota</taxon>
        <taxon>Gammaproteobacteria</taxon>
        <taxon>Thiotrichales</taxon>
        <taxon>Piscirickettsiaceae</taxon>
        <taxon>Hydrogenovibrio</taxon>
    </lineage>
</organism>
<gene>
    <name evidence="1" type="ordered locus">Tcr_1912</name>
</gene>
<accession>Q31EC1</accession>
<proteinExistence type="predicted"/>
<evidence type="ECO:0000313" key="1">
    <source>
        <dbReference type="EMBL" id="ABB42502.1"/>
    </source>
</evidence>